<reference evidence="2" key="1">
    <citation type="submission" date="2021-02" db="EMBL/GenBank/DDBJ databases">
        <authorList>
            <person name="Dougan E. K."/>
            <person name="Rhodes N."/>
            <person name="Thang M."/>
            <person name="Chan C."/>
        </authorList>
    </citation>
    <scope>NUCLEOTIDE SEQUENCE</scope>
</reference>
<evidence type="ECO:0000313" key="2">
    <source>
        <dbReference type="EMBL" id="CAE7846163.1"/>
    </source>
</evidence>
<dbReference type="AlphaFoldDB" id="A0A813A1D8"/>
<name>A0A813A1D8_9DINO</name>
<dbReference type="Proteomes" id="UP000601435">
    <property type="component" value="Unassembled WGS sequence"/>
</dbReference>
<evidence type="ECO:0000313" key="3">
    <source>
        <dbReference type="Proteomes" id="UP000601435"/>
    </source>
</evidence>
<feature type="transmembrane region" description="Helical" evidence="1">
    <location>
        <begin position="380"/>
        <end position="403"/>
    </location>
</feature>
<sequence>MAPGPSSYGAASESESSLASSESSDCSWALKGLSPCTHYERVQMKLVGSQALKASRLGGPRPQRLPDGTWVTAKYWGIRQKQIEELYKSSRLESGWSDDADVHHFVETVVKPATAGTEMGYALMLNQHAPQQVTLMISHAWVENAREFFEDVLASTWDTEVAFICFLSNFQGTPEQIDAQLGNDILKSPFTEVIRSPACQRMLVVPNEVLRQNGRGLYSRLWCIWEIKVAADAGLPIQIVDRKSEEEYLLGNSTVSSKNARCGDPDLPMNKDEQLIRSAIHKLPPHSSRSAAAGCFAVCCCCSYGSCIGVNLTKSYLGLLCGSLVGLLASTLAITFIVQRLRKCAWNLQDLSGYHILDRVIRDSARGAHSWRRITAHGDVPLMVVTTCFWAGFAAALRCSVLLDRMLKCL</sequence>
<feature type="transmembrane region" description="Helical" evidence="1">
    <location>
        <begin position="316"/>
        <end position="338"/>
    </location>
</feature>
<keyword evidence="1" id="KW-0812">Transmembrane</keyword>
<keyword evidence="1" id="KW-1133">Transmembrane helix</keyword>
<dbReference type="OrthoDB" id="422059at2759"/>
<keyword evidence="3" id="KW-1185">Reference proteome</keyword>
<evidence type="ECO:0000256" key="1">
    <source>
        <dbReference type="SAM" id="Phobius"/>
    </source>
</evidence>
<comment type="caution">
    <text evidence="2">The sequence shown here is derived from an EMBL/GenBank/DDBJ whole genome shotgun (WGS) entry which is preliminary data.</text>
</comment>
<protein>
    <submittedName>
        <fullName evidence="2">LuxQ protein</fullName>
    </submittedName>
</protein>
<keyword evidence="1" id="KW-0472">Membrane</keyword>
<organism evidence="2 3">
    <name type="scientific">Symbiodinium necroappetens</name>
    <dbReference type="NCBI Taxonomy" id="1628268"/>
    <lineage>
        <taxon>Eukaryota</taxon>
        <taxon>Sar</taxon>
        <taxon>Alveolata</taxon>
        <taxon>Dinophyceae</taxon>
        <taxon>Suessiales</taxon>
        <taxon>Symbiodiniaceae</taxon>
        <taxon>Symbiodinium</taxon>
    </lineage>
</organism>
<gene>
    <name evidence="2" type="primary">luxQ</name>
    <name evidence="2" type="ORF">SNEC2469_LOCUS26031</name>
</gene>
<dbReference type="EMBL" id="CAJNJA010052268">
    <property type="protein sequence ID" value="CAE7846163.1"/>
    <property type="molecule type" value="Genomic_DNA"/>
</dbReference>
<accession>A0A813A1D8</accession>
<proteinExistence type="predicted"/>